<evidence type="ECO:0000256" key="3">
    <source>
        <dbReference type="ARBA" id="ARBA00023125"/>
    </source>
</evidence>
<sequence>MKMTIQAFALQTGLPPTTLRYYENKELLVPDTRGDNGYRYYSDDQIPIARLIQSFRQSAVPINDIRVFLRSSLEDQEKLLERWRQEVEQSLKSLQVAKQYLRGIRPGQKTVQMVKWEDQTVMVWFSHVLPHSSLPFEQPIDLNLKRLASVNMDIVPGSYIHLLRAYGNTLEVEIGYCLAVKVVNFKKLQLPSEWNARLECLNPTLFVTLESRKNDKFMCMEYSRMLNKHGFDPIGPRWDRYDTGNEANFLVYIPVVQKGS</sequence>
<name>A0A3G9JMQ2_9BACL</name>
<reference evidence="5 6" key="1">
    <citation type="submission" date="2018-11" db="EMBL/GenBank/DDBJ databases">
        <title>Complete genome sequence of Paenibacillus baekrokdamisoli strain KCTC 33723.</title>
        <authorList>
            <person name="Kang S.W."/>
            <person name="Lee K.C."/>
            <person name="Kim K.K."/>
            <person name="Kim J.S."/>
            <person name="Kim D.S."/>
            <person name="Ko S.H."/>
            <person name="Yang S.H."/>
            <person name="Lee J.S."/>
        </authorList>
    </citation>
    <scope>NUCLEOTIDE SEQUENCE [LARGE SCALE GENOMIC DNA]</scope>
    <source>
        <strain evidence="5 6">KCTC 33723</strain>
    </source>
</reference>
<dbReference type="PANTHER" id="PTHR30204:SF69">
    <property type="entry name" value="MERR-FAMILY TRANSCRIPTIONAL REGULATOR"/>
    <property type="match status" value="1"/>
</dbReference>
<dbReference type="Pfam" id="PF13411">
    <property type="entry name" value="MerR_1"/>
    <property type="match status" value="1"/>
</dbReference>
<keyword evidence="1" id="KW-0678">Repressor</keyword>
<accession>A0A3G9JMQ2</accession>
<evidence type="ECO:0000313" key="6">
    <source>
        <dbReference type="Proteomes" id="UP000275368"/>
    </source>
</evidence>
<dbReference type="KEGG" id="pbk:Back11_56640"/>
<dbReference type="PROSITE" id="PS50937">
    <property type="entry name" value="HTH_MERR_2"/>
    <property type="match status" value="1"/>
</dbReference>
<keyword evidence="6" id="KW-1185">Reference proteome</keyword>
<evidence type="ECO:0000256" key="2">
    <source>
        <dbReference type="ARBA" id="ARBA00023015"/>
    </source>
</evidence>
<evidence type="ECO:0000256" key="4">
    <source>
        <dbReference type="ARBA" id="ARBA00023163"/>
    </source>
</evidence>
<dbReference type="InterPro" id="IPR047057">
    <property type="entry name" value="MerR_fam"/>
</dbReference>
<evidence type="ECO:0000256" key="1">
    <source>
        <dbReference type="ARBA" id="ARBA00022491"/>
    </source>
</evidence>
<dbReference type="InterPro" id="IPR000551">
    <property type="entry name" value="MerR-type_HTH_dom"/>
</dbReference>
<protein>
    <submittedName>
        <fullName evidence="5">Uncharacterized protein</fullName>
    </submittedName>
</protein>
<dbReference type="OrthoDB" id="9773308at2"/>
<dbReference type="RefSeq" id="WP_125664446.1">
    <property type="nucleotide sequence ID" value="NZ_AP019308.1"/>
</dbReference>
<dbReference type="GO" id="GO:0003700">
    <property type="term" value="F:DNA-binding transcription factor activity"/>
    <property type="evidence" value="ECO:0007669"/>
    <property type="project" value="InterPro"/>
</dbReference>
<dbReference type="SUPFAM" id="SSF46955">
    <property type="entry name" value="Putative DNA-binding domain"/>
    <property type="match status" value="1"/>
</dbReference>
<dbReference type="Proteomes" id="UP000275368">
    <property type="component" value="Chromosome"/>
</dbReference>
<dbReference type="PANTHER" id="PTHR30204">
    <property type="entry name" value="REDOX-CYCLING DRUG-SENSING TRANSCRIPTIONAL ACTIVATOR SOXR"/>
    <property type="match status" value="1"/>
</dbReference>
<evidence type="ECO:0000313" key="5">
    <source>
        <dbReference type="EMBL" id="BBH24319.1"/>
    </source>
</evidence>
<gene>
    <name evidence="5" type="ORF">Back11_56640</name>
</gene>
<keyword evidence="3" id="KW-0238">DNA-binding</keyword>
<dbReference type="SMART" id="SM00422">
    <property type="entry name" value="HTH_MERR"/>
    <property type="match status" value="1"/>
</dbReference>
<dbReference type="Gene3D" id="1.10.1660.10">
    <property type="match status" value="1"/>
</dbReference>
<dbReference type="InterPro" id="IPR009061">
    <property type="entry name" value="DNA-bd_dom_put_sf"/>
</dbReference>
<dbReference type="GO" id="GO:0003677">
    <property type="term" value="F:DNA binding"/>
    <property type="evidence" value="ECO:0007669"/>
    <property type="project" value="UniProtKB-KW"/>
</dbReference>
<dbReference type="EMBL" id="AP019308">
    <property type="protein sequence ID" value="BBH24319.1"/>
    <property type="molecule type" value="Genomic_DNA"/>
</dbReference>
<proteinExistence type="predicted"/>
<dbReference type="AlphaFoldDB" id="A0A3G9JMQ2"/>
<organism evidence="5 6">
    <name type="scientific">Paenibacillus baekrokdamisoli</name>
    <dbReference type="NCBI Taxonomy" id="1712516"/>
    <lineage>
        <taxon>Bacteria</taxon>
        <taxon>Bacillati</taxon>
        <taxon>Bacillota</taxon>
        <taxon>Bacilli</taxon>
        <taxon>Bacillales</taxon>
        <taxon>Paenibacillaceae</taxon>
        <taxon>Paenibacillus</taxon>
    </lineage>
</organism>
<keyword evidence="4" id="KW-0804">Transcription</keyword>
<keyword evidence="2" id="KW-0805">Transcription regulation</keyword>